<accession>A0ABR3ATI0</accession>
<gene>
    <name evidence="1" type="ORF">J3Q64DRAFT_1608260</name>
</gene>
<name>A0ABR3ATI0_PHYBL</name>
<sequence>LTQQLFLTEDEVFTIVKLYLPDGNLTSNHLCEWMAKYGAWKLRDFTWKHSSNVQQFHSNVKPTISSICTIGYTRKSNT</sequence>
<comment type="caution">
    <text evidence="1">The sequence shown here is derived from an EMBL/GenBank/DDBJ whole genome shotgun (WGS) entry which is preliminary data.</text>
</comment>
<keyword evidence="2" id="KW-1185">Reference proteome</keyword>
<feature type="non-terminal residue" evidence="1">
    <location>
        <position position="78"/>
    </location>
</feature>
<evidence type="ECO:0000313" key="1">
    <source>
        <dbReference type="EMBL" id="KAL0081110.1"/>
    </source>
</evidence>
<dbReference type="Proteomes" id="UP001448207">
    <property type="component" value="Unassembled WGS sequence"/>
</dbReference>
<reference evidence="1 2" key="1">
    <citation type="submission" date="2024-04" db="EMBL/GenBank/DDBJ databases">
        <title>Symmetric and asymmetric DNA N6-adenine methylation regulates different biological responses in Mucorales.</title>
        <authorList>
            <consortium name="Lawrence Berkeley National Laboratory"/>
            <person name="Lax C."/>
            <person name="Mondo S.J."/>
            <person name="Osorio-Concepcion M."/>
            <person name="Muszewska A."/>
            <person name="Corrochano-Luque M."/>
            <person name="Gutierrez G."/>
            <person name="Riley R."/>
            <person name="Lipzen A."/>
            <person name="Guo J."/>
            <person name="Hundley H."/>
            <person name="Amirebrahimi M."/>
            <person name="Ng V."/>
            <person name="Lorenzo-Gutierrez D."/>
            <person name="Binder U."/>
            <person name="Yang J."/>
            <person name="Song Y."/>
            <person name="Canovas D."/>
            <person name="Navarro E."/>
            <person name="Freitag M."/>
            <person name="Gabaldon T."/>
            <person name="Grigoriev I.V."/>
            <person name="Corrochano L.M."/>
            <person name="Nicolas F.E."/>
            <person name="Garre V."/>
        </authorList>
    </citation>
    <scope>NUCLEOTIDE SEQUENCE [LARGE SCALE GENOMIC DNA]</scope>
    <source>
        <strain evidence="1 2">L51</strain>
    </source>
</reference>
<protein>
    <recommendedName>
        <fullName evidence="3">Homeodomain-like DNA binding domain-containing transcription factor</fullName>
    </recommendedName>
</protein>
<evidence type="ECO:0000313" key="2">
    <source>
        <dbReference type="Proteomes" id="UP001448207"/>
    </source>
</evidence>
<evidence type="ECO:0008006" key="3">
    <source>
        <dbReference type="Google" id="ProtNLM"/>
    </source>
</evidence>
<organism evidence="1 2">
    <name type="scientific">Phycomyces blakesleeanus</name>
    <dbReference type="NCBI Taxonomy" id="4837"/>
    <lineage>
        <taxon>Eukaryota</taxon>
        <taxon>Fungi</taxon>
        <taxon>Fungi incertae sedis</taxon>
        <taxon>Mucoromycota</taxon>
        <taxon>Mucoromycotina</taxon>
        <taxon>Mucoromycetes</taxon>
        <taxon>Mucorales</taxon>
        <taxon>Phycomycetaceae</taxon>
        <taxon>Phycomyces</taxon>
    </lineage>
</organism>
<proteinExistence type="predicted"/>
<dbReference type="EMBL" id="JBCLYO010000018">
    <property type="protein sequence ID" value="KAL0081110.1"/>
    <property type="molecule type" value="Genomic_DNA"/>
</dbReference>
<feature type="non-terminal residue" evidence="1">
    <location>
        <position position="1"/>
    </location>
</feature>